<dbReference type="Gene3D" id="2.60.40.2700">
    <property type="match status" value="3"/>
</dbReference>
<accession>A0A1G6UM45</accession>
<evidence type="ECO:0000256" key="1">
    <source>
        <dbReference type="SAM" id="SignalP"/>
    </source>
</evidence>
<evidence type="ECO:0000259" key="2">
    <source>
        <dbReference type="PROSITE" id="PS50911"/>
    </source>
</evidence>
<protein>
    <submittedName>
        <fullName evidence="3">Surface antigen</fullName>
    </submittedName>
</protein>
<dbReference type="Pfam" id="PF05257">
    <property type="entry name" value="CHAP"/>
    <property type="match status" value="1"/>
</dbReference>
<name>A0A1G6UM45_9ACTN</name>
<feature type="chain" id="PRO_5011454991" evidence="1">
    <location>
        <begin position="22"/>
        <end position="525"/>
    </location>
</feature>
<evidence type="ECO:0000313" key="4">
    <source>
        <dbReference type="Proteomes" id="UP000199034"/>
    </source>
</evidence>
<dbReference type="InterPro" id="IPR007921">
    <property type="entry name" value="CHAP_dom"/>
</dbReference>
<evidence type="ECO:0000313" key="3">
    <source>
        <dbReference type="EMBL" id="SDD41647.1"/>
    </source>
</evidence>
<organism evidence="3 4">
    <name type="scientific">Nocardioides lianchengensis</name>
    <dbReference type="NCBI Taxonomy" id="1045774"/>
    <lineage>
        <taxon>Bacteria</taxon>
        <taxon>Bacillati</taxon>
        <taxon>Actinomycetota</taxon>
        <taxon>Actinomycetes</taxon>
        <taxon>Propionibacteriales</taxon>
        <taxon>Nocardioidaceae</taxon>
        <taxon>Nocardioides</taxon>
    </lineage>
</organism>
<dbReference type="Proteomes" id="UP000199034">
    <property type="component" value="Unassembled WGS sequence"/>
</dbReference>
<keyword evidence="4" id="KW-1185">Reference proteome</keyword>
<dbReference type="PROSITE" id="PS50911">
    <property type="entry name" value="CHAP"/>
    <property type="match status" value="1"/>
</dbReference>
<keyword evidence="1" id="KW-0732">Signal</keyword>
<dbReference type="STRING" id="1045774.SAMN05421872_1088"/>
<feature type="domain" description="Peptidase C51" evidence="2">
    <location>
        <begin position="35"/>
        <end position="162"/>
    </location>
</feature>
<dbReference type="AlphaFoldDB" id="A0A1G6UM45"/>
<feature type="signal peptide" evidence="1">
    <location>
        <begin position="1"/>
        <end position="21"/>
    </location>
</feature>
<dbReference type="SUPFAM" id="SSF54001">
    <property type="entry name" value="Cysteine proteinases"/>
    <property type="match status" value="1"/>
</dbReference>
<dbReference type="Gene3D" id="3.90.1720.10">
    <property type="entry name" value="endopeptidase domain like (from Nostoc punctiforme)"/>
    <property type="match status" value="1"/>
</dbReference>
<dbReference type="InterPro" id="IPR038765">
    <property type="entry name" value="Papain-like_cys_pep_sf"/>
</dbReference>
<gene>
    <name evidence="3" type="ORF">SAMN05421872_1088</name>
</gene>
<dbReference type="EMBL" id="FMZM01000008">
    <property type="protein sequence ID" value="SDD41647.1"/>
    <property type="molecule type" value="Genomic_DNA"/>
</dbReference>
<sequence>MVGLLALLGGFLSLPAPPAVADSTYLCTGYAGCANAGYSHDGYRANRNTMYWRMYAGHNCTNYAAYRIVRSGLPNTRPWSGNGNASNWGVAMKSITDATPTVGAIAWWKANVPGAGSSGHVAYVEQVVSSTEIVISEDSWGGDFHWRRITKSGRGWPSGFIHFNDRVLAPTAPPTVVGTPKIGVTLTARQGTWKPAGSYAYQWSAGGAPIAGATKATYTPTAAVLRKALSVTVTATKKGYQPGKAVASTAAVAPGTMANTVRPVITGTPQLDEVLSVSLGTWQPAPVTKSVQWYADGVAIPGATAWTLPLTQDLVDKRVVARVAARATAYNAGAVMSLPTEPVLAGTIREVTPYTLTGTPAYGGALQVVPGTVEPADATVVHTWLRDGVPVPGVTGPVYPLRAEDVGRRISVRLDMTRRSFRSLSRTIPLASMVTTKPTMRVVAEGRVRKAVVKVRMRAPGVTPFSGRVTLRIGSRAQVVRFVNGAARVVVPDLRPGVKWVRVAYEGTTVVKATKAKVKVRVRKR</sequence>
<reference evidence="3 4" key="1">
    <citation type="submission" date="2016-10" db="EMBL/GenBank/DDBJ databases">
        <authorList>
            <person name="de Groot N.N."/>
        </authorList>
    </citation>
    <scope>NUCLEOTIDE SEQUENCE [LARGE SCALE GENOMIC DNA]</scope>
    <source>
        <strain evidence="3 4">CGMCC 4.6858</strain>
    </source>
</reference>
<proteinExistence type="predicted"/>